<dbReference type="OrthoDB" id="1938822at2759"/>
<dbReference type="Proteomes" id="UP000275267">
    <property type="component" value="Unassembled WGS sequence"/>
</dbReference>
<organism evidence="2 3">
    <name type="scientific">Panicum miliaceum</name>
    <name type="common">Proso millet</name>
    <name type="synonym">Broomcorn millet</name>
    <dbReference type="NCBI Taxonomy" id="4540"/>
    <lineage>
        <taxon>Eukaryota</taxon>
        <taxon>Viridiplantae</taxon>
        <taxon>Streptophyta</taxon>
        <taxon>Embryophyta</taxon>
        <taxon>Tracheophyta</taxon>
        <taxon>Spermatophyta</taxon>
        <taxon>Magnoliopsida</taxon>
        <taxon>Liliopsida</taxon>
        <taxon>Poales</taxon>
        <taxon>Poaceae</taxon>
        <taxon>PACMAD clade</taxon>
        <taxon>Panicoideae</taxon>
        <taxon>Panicodae</taxon>
        <taxon>Paniceae</taxon>
        <taxon>Panicinae</taxon>
        <taxon>Panicum</taxon>
        <taxon>Panicum sect. Panicum</taxon>
    </lineage>
</organism>
<dbReference type="AlphaFoldDB" id="A0A3L6SG42"/>
<dbReference type="InterPro" id="IPR026960">
    <property type="entry name" value="RVT-Znf"/>
</dbReference>
<keyword evidence="3" id="KW-1185">Reference proteome</keyword>
<evidence type="ECO:0000313" key="3">
    <source>
        <dbReference type="Proteomes" id="UP000275267"/>
    </source>
</evidence>
<proteinExistence type="predicted"/>
<sequence>MSTLEIHASSSENKNGTCLWQHIWKANIPPKVRIFAWRLARNALPTNKNKKARNILKDDTCNICGMESESTYHAVVGCSHSRALLEAMRTDWPVPDDSLLQFSGPDWFLLLLDELSDEERSVITRIFWRNWSDRNSMTHGGGRLSIDASARALRAMQRTLLQKQQNIIDDVKGKSPLNVFAGKQKHKVPLEK</sequence>
<evidence type="ECO:0000259" key="1">
    <source>
        <dbReference type="Pfam" id="PF13966"/>
    </source>
</evidence>
<feature type="domain" description="Reverse transcriptase zinc-binding" evidence="1">
    <location>
        <begin position="10"/>
        <end position="83"/>
    </location>
</feature>
<comment type="caution">
    <text evidence="2">The sequence shown here is derived from an EMBL/GenBank/DDBJ whole genome shotgun (WGS) entry which is preliminary data.</text>
</comment>
<reference evidence="3" key="1">
    <citation type="journal article" date="2019" name="Nat. Commun.">
        <title>The genome of broomcorn millet.</title>
        <authorList>
            <person name="Zou C."/>
            <person name="Miki D."/>
            <person name="Li D."/>
            <person name="Tang Q."/>
            <person name="Xiao L."/>
            <person name="Rajput S."/>
            <person name="Deng P."/>
            <person name="Jia W."/>
            <person name="Huang R."/>
            <person name="Zhang M."/>
            <person name="Sun Y."/>
            <person name="Hu J."/>
            <person name="Fu X."/>
            <person name="Schnable P.S."/>
            <person name="Li F."/>
            <person name="Zhang H."/>
            <person name="Feng B."/>
            <person name="Zhu X."/>
            <person name="Liu R."/>
            <person name="Schnable J.C."/>
            <person name="Zhu J.-K."/>
            <person name="Zhang H."/>
        </authorList>
    </citation>
    <scope>NUCLEOTIDE SEQUENCE [LARGE SCALE GENOMIC DNA]</scope>
</reference>
<dbReference type="Pfam" id="PF13966">
    <property type="entry name" value="zf-RVT"/>
    <property type="match status" value="1"/>
</dbReference>
<evidence type="ECO:0000313" key="2">
    <source>
        <dbReference type="EMBL" id="RLN19524.1"/>
    </source>
</evidence>
<protein>
    <recommendedName>
        <fullName evidence="1">Reverse transcriptase zinc-binding domain-containing protein</fullName>
    </recommendedName>
</protein>
<name>A0A3L6SG42_PANMI</name>
<gene>
    <name evidence="2" type="ORF">C2845_PM02G19690</name>
</gene>
<accession>A0A3L6SG42</accession>
<dbReference type="STRING" id="4540.A0A3L6SG42"/>
<dbReference type="EMBL" id="PQIB02000005">
    <property type="protein sequence ID" value="RLN19524.1"/>
    <property type="molecule type" value="Genomic_DNA"/>
</dbReference>